<evidence type="ECO:0000313" key="5">
    <source>
        <dbReference type="Proteomes" id="UP000199476"/>
    </source>
</evidence>
<dbReference type="PROSITE" id="PS50112">
    <property type="entry name" value="PAS"/>
    <property type="match status" value="2"/>
</dbReference>
<feature type="non-terminal residue" evidence="4">
    <location>
        <position position="1"/>
    </location>
</feature>
<protein>
    <submittedName>
        <fullName evidence="4">PAS domain S-box-containing protein/diguanylate cyclase (GGDEF) domain-containing protein</fullName>
    </submittedName>
</protein>
<organism evidence="4 5">
    <name type="scientific">Halarsenatibacter silvermanii</name>
    <dbReference type="NCBI Taxonomy" id="321763"/>
    <lineage>
        <taxon>Bacteria</taxon>
        <taxon>Bacillati</taxon>
        <taxon>Bacillota</taxon>
        <taxon>Clostridia</taxon>
        <taxon>Halanaerobiales</taxon>
        <taxon>Halarsenatibacteraceae</taxon>
        <taxon>Halarsenatibacter</taxon>
    </lineage>
</organism>
<dbReference type="NCBIfam" id="TIGR00254">
    <property type="entry name" value="GGDEF"/>
    <property type="match status" value="1"/>
</dbReference>
<dbReference type="SUPFAM" id="SSF55785">
    <property type="entry name" value="PYP-like sensor domain (PAS domain)"/>
    <property type="match status" value="3"/>
</dbReference>
<feature type="domain" description="PAC" evidence="2">
    <location>
        <begin position="113"/>
        <end position="163"/>
    </location>
</feature>
<dbReference type="SMART" id="SM00267">
    <property type="entry name" value="GGDEF"/>
    <property type="match status" value="1"/>
</dbReference>
<feature type="domain" description="PAC" evidence="2">
    <location>
        <begin position="1"/>
        <end position="40"/>
    </location>
</feature>
<dbReference type="PROSITE" id="PS50113">
    <property type="entry name" value="PAC"/>
    <property type="match status" value="3"/>
</dbReference>
<dbReference type="Gene3D" id="3.30.70.270">
    <property type="match status" value="1"/>
</dbReference>
<dbReference type="InterPro" id="IPR013656">
    <property type="entry name" value="PAS_4"/>
</dbReference>
<dbReference type="InterPro" id="IPR035965">
    <property type="entry name" value="PAS-like_dom_sf"/>
</dbReference>
<dbReference type="Proteomes" id="UP000199476">
    <property type="component" value="Unassembled WGS sequence"/>
</dbReference>
<dbReference type="InterPro" id="IPR001610">
    <property type="entry name" value="PAC"/>
</dbReference>
<evidence type="ECO:0000259" key="2">
    <source>
        <dbReference type="PROSITE" id="PS50113"/>
    </source>
</evidence>
<dbReference type="InterPro" id="IPR000014">
    <property type="entry name" value="PAS"/>
</dbReference>
<dbReference type="CDD" id="cd01949">
    <property type="entry name" value="GGDEF"/>
    <property type="match status" value="1"/>
</dbReference>
<dbReference type="Pfam" id="PF08448">
    <property type="entry name" value="PAS_4"/>
    <property type="match status" value="2"/>
</dbReference>
<feature type="domain" description="GGDEF" evidence="3">
    <location>
        <begin position="443"/>
        <end position="576"/>
    </location>
</feature>
<feature type="domain" description="PAS" evidence="1">
    <location>
        <begin position="65"/>
        <end position="109"/>
    </location>
</feature>
<evidence type="ECO:0000313" key="4">
    <source>
        <dbReference type="EMBL" id="SDM56373.1"/>
    </source>
</evidence>
<dbReference type="AlphaFoldDB" id="A0A1G9U981"/>
<gene>
    <name evidence="4" type="ORF">SAMN04488692_1651</name>
</gene>
<dbReference type="InterPro" id="IPR029787">
    <property type="entry name" value="Nucleotide_cyclase"/>
</dbReference>
<feature type="domain" description="PAC" evidence="2">
    <location>
        <begin position="238"/>
        <end position="290"/>
    </location>
</feature>
<name>A0A1G9U981_9FIRM</name>
<dbReference type="SUPFAM" id="SSF55073">
    <property type="entry name" value="Nucleotide cyclase"/>
    <property type="match status" value="1"/>
</dbReference>
<feature type="domain" description="PAS" evidence="1">
    <location>
        <begin position="291"/>
        <end position="361"/>
    </location>
</feature>
<dbReference type="SMART" id="SM00086">
    <property type="entry name" value="PAC"/>
    <property type="match status" value="3"/>
</dbReference>
<reference evidence="4 5" key="1">
    <citation type="submission" date="2016-10" db="EMBL/GenBank/DDBJ databases">
        <authorList>
            <person name="de Groot N.N."/>
        </authorList>
    </citation>
    <scope>NUCLEOTIDE SEQUENCE [LARGE SCALE GENOMIC DNA]</scope>
    <source>
        <strain evidence="4 5">SLAS-1</strain>
    </source>
</reference>
<feature type="non-terminal residue" evidence="4">
    <location>
        <position position="614"/>
    </location>
</feature>
<dbReference type="InterPro" id="IPR052155">
    <property type="entry name" value="Biofilm_reg_signaling"/>
</dbReference>
<sequence>QYLELFSYPMIEEDTGEVTGIVEFVRDITDRLEAERELKEEKQRFQALAETSPFALFVYREKFQYVNSTLADLTGYTRGELLDMNFWEIVAPEHREMVKERGLARLKGQSPPGMYEFKLQKKNGEELWILFSGVQINYQGEKAAIGTAIDISDRIEAEKQIKQIKEEQEILLENTDVQVWYLKDIETYGRVNQAHADFLGKNKKELENKTLWEIMSTKKEAEVCIEGNREVFDEKRQIETEERVTNGEGEERILSITKTPKMNKKGEVEFVVCSAQDITSEYRLKQQLKQSRDYLKSIVHTVPDIIMLYDKKGNYLDIWTSEIEDLVASKEELIGKNIEEFLPEGVTAKHKKYLTKAIEEEEKQRFEYELIINGNKKCFEAQLIALDNDNNKQEILAVSRNITRRKRAKEKLKYMSYHDNLTDLYNRHFMETEMERLNTKRQHPISLIYCDINGLKIVNDTYGHEVGDELLIKTAEILQKVTRDEDLVARWAGDEFVILLPQADRETAEEVIERIESACKGAEFKDIPITLGIGSAAKKKEETSFETVLNKADERMYKDKLMKSQSAENKLVKNMLATLEAKSAETREHSMRMTELAHKLGNEAGLNSEQVNDL</sequence>
<dbReference type="Gene3D" id="3.30.450.20">
    <property type="entry name" value="PAS domain"/>
    <property type="match status" value="4"/>
</dbReference>
<dbReference type="NCBIfam" id="TIGR00229">
    <property type="entry name" value="sensory_box"/>
    <property type="match status" value="3"/>
</dbReference>
<dbReference type="SMART" id="SM00091">
    <property type="entry name" value="PAS"/>
    <property type="match status" value="3"/>
</dbReference>
<dbReference type="InterPro" id="IPR043128">
    <property type="entry name" value="Rev_trsase/Diguanyl_cyclase"/>
</dbReference>
<dbReference type="PROSITE" id="PS50887">
    <property type="entry name" value="GGDEF"/>
    <property type="match status" value="1"/>
</dbReference>
<accession>A0A1G9U981</accession>
<proteinExistence type="predicted"/>
<evidence type="ECO:0000259" key="3">
    <source>
        <dbReference type="PROSITE" id="PS50887"/>
    </source>
</evidence>
<evidence type="ECO:0000259" key="1">
    <source>
        <dbReference type="PROSITE" id="PS50112"/>
    </source>
</evidence>
<dbReference type="EMBL" id="FNGO01000065">
    <property type="protein sequence ID" value="SDM56373.1"/>
    <property type="molecule type" value="Genomic_DNA"/>
</dbReference>
<dbReference type="PANTHER" id="PTHR44757:SF2">
    <property type="entry name" value="BIOFILM ARCHITECTURE MAINTENANCE PROTEIN MBAA"/>
    <property type="match status" value="1"/>
</dbReference>
<dbReference type="CDD" id="cd00130">
    <property type="entry name" value="PAS"/>
    <property type="match status" value="3"/>
</dbReference>
<dbReference type="STRING" id="321763.SAMN04488692_1651"/>
<dbReference type="Pfam" id="PF00990">
    <property type="entry name" value="GGDEF"/>
    <property type="match status" value="1"/>
</dbReference>
<dbReference type="PANTHER" id="PTHR44757">
    <property type="entry name" value="DIGUANYLATE CYCLASE DGCP"/>
    <property type="match status" value="1"/>
</dbReference>
<dbReference type="InterPro" id="IPR000160">
    <property type="entry name" value="GGDEF_dom"/>
</dbReference>
<dbReference type="InterPro" id="IPR000700">
    <property type="entry name" value="PAS-assoc_C"/>
</dbReference>
<keyword evidence="5" id="KW-1185">Reference proteome</keyword>
<dbReference type="Pfam" id="PF13426">
    <property type="entry name" value="PAS_9"/>
    <property type="match status" value="1"/>
</dbReference>